<accession>A0A346BLF4</accession>
<dbReference type="Proteomes" id="UP000276218">
    <property type="component" value="Genome"/>
</dbReference>
<dbReference type="EMBL" id="MG846357">
    <property type="protein sequence ID" value="AXL64557.1"/>
    <property type="molecule type" value="Genomic_DNA"/>
</dbReference>
<organism evidence="2">
    <name type="scientific">Chicken stool-associated gemycircularvirus</name>
    <dbReference type="NCBI Taxonomy" id="1930298"/>
    <lineage>
        <taxon>Viruses</taxon>
        <taxon>Monodnaviria</taxon>
        <taxon>Shotokuvirae</taxon>
        <taxon>Cressdnaviricota</taxon>
        <taxon>Repensiviricetes</taxon>
        <taxon>Geplafuvirales</taxon>
        <taxon>Genomoviridae</taxon>
        <taxon>Gemykrogvirus</taxon>
        <taxon>Gemykrogvirus galga2</taxon>
    </lineage>
</organism>
<feature type="region of interest" description="Disordered" evidence="1">
    <location>
        <begin position="36"/>
        <end position="98"/>
    </location>
</feature>
<proteinExistence type="predicted"/>
<evidence type="ECO:0000256" key="1">
    <source>
        <dbReference type="SAM" id="MobiDB-lite"/>
    </source>
</evidence>
<reference evidence="2" key="1">
    <citation type="submission" date="2018-01" db="EMBL/GenBank/DDBJ databases">
        <title>A case-control study in search for viruses in malabsorption syndrome affected and healthy chickens.</title>
        <authorList>
            <person name="Lima D.A."/>
            <person name="Roehe P.M."/>
        </authorList>
    </citation>
    <scope>NUCLEOTIDE SEQUENCE [LARGE SCALE GENOMIC DNA]</scope>
    <source>
        <strain evidence="2">RS/BR/2015/5S</strain>
    </source>
</reference>
<feature type="compositionally biased region" description="Basic residues" evidence="1">
    <location>
        <begin position="36"/>
        <end position="81"/>
    </location>
</feature>
<protein>
    <submittedName>
        <fullName evidence="2">Capsid protein</fullName>
    </submittedName>
</protein>
<sequence length="320" mass="37286">MGYFEENGYNLTTGTQNIFDPLPSPMAYSRFRRRRSFRRRPARTLRRSQHKRTVRRRRFVRRPRRRMTSRRVRNIASRKKHDTQLGADSNADDSSNPVQLHAGNNYYLWAPSYLEQHEESYDYVRNNQNVYFRGVQDRVFLSAAFAFTWRRVCFFSYEQFVPALPFFVEAPNEDDPQIMRRPLREITPKTASEFFSYAWKGTVGVDFSENTRWNAPLDDKLLTIVYDRSVTINPNYAAPAGATFGKSMTRKMWHPVNKTMMYSDKENGSTPSSTGWTSMCPNSPGNFYILDIFSTGQDLPGDLTGVGEFGSEATVYWHEN</sequence>
<name>A0A346BLF4_9VIRU</name>
<evidence type="ECO:0000313" key="2">
    <source>
        <dbReference type="EMBL" id="AXL64557.1"/>
    </source>
</evidence>